<dbReference type="InterPro" id="IPR052054">
    <property type="entry name" value="Oxidative_DNA_repair_enzyme"/>
</dbReference>
<dbReference type="SUPFAM" id="SSF55945">
    <property type="entry name" value="TATA-box binding protein-like"/>
    <property type="match status" value="1"/>
</dbReference>
<comment type="catalytic activity">
    <reaction evidence="9">
        <text>2'-deoxyribonucleotide-(2'-deoxyribose 5'-phosphate)-2'-deoxyribonucleotide-DNA = a 3'-end 2'-deoxyribonucleotide-(2,3-dehydro-2,3-deoxyribose 5'-phosphate)-DNA + a 5'-end 5'-phospho-2'-deoxyribonucleoside-DNA + H(+)</text>
        <dbReference type="Rhea" id="RHEA:66592"/>
        <dbReference type="Rhea" id="RHEA-COMP:13180"/>
        <dbReference type="Rhea" id="RHEA-COMP:16897"/>
        <dbReference type="Rhea" id="RHEA-COMP:17067"/>
        <dbReference type="ChEBI" id="CHEBI:15378"/>
        <dbReference type="ChEBI" id="CHEBI:136412"/>
        <dbReference type="ChEBI" id="CHEBI:157695"/>
        <dbReference type="ChEBI" id="CHEBI:167181"/>
        <dbReference type="EC" id="4.2.99.18"/>
    </reaction>
</comment>
<dbReference type="GO" id="GO:0003684">
    <property type="term" value="F:damaged DNA binding"/>
    <property type="evidence" value="ECO:0007669"/>
    <property type="project" value="InterPro"/>
</dbReference>
<keyword evidence="8" id="KW-0326">Glycosidase</keyword>
<evidence type="ECO:0000313" key="12">
    <source>
        <dbReference type="Proteomes" id="UP000280960"/>
    </source>
</evidence>
<dbReference type="Gene3D" id="1.10.1670.10">
    <property type="entry name" value="Helix-hairpin-Helix base-excision DNA repair enzymes (C-terminal)"/>
    <property type="match status" value="1"/>
</dbReference>
<keyword evidence="5" id="KW-0234">DNA repair</keyword>
<dbReference type="InterPro" id="IPR011257">
    <property type="entry name" value="DNA_glycosylase"/>
</dbReference>
<dbReference type="SMART" id="SM00478">
    <property type="entry name" value="ENDO3c"/>
    <property type="match status" value="1"/>
</dbReference>
<name>A0A3G2R364_9FIRM</name>
<evidence type="ECO:0000256" key="2">
    <source>
        <dbReference type="ARBA" id="ARBA00012720"/>
    </source>
</evidence>
<dbReference type="PANTHER" id="PTHR10242">
    <property type="entry name" value="8-OXOGUANINE DNA GLYCOSYLASE"/>
    <property type="match status" value="1"/>
</dbReference>
<evidence type="ECO:0000256" key="9">
    <source>
        <dbReference type="ARBA" id="ARBA00044632"/>
    </source>
</evidence>
<evidence type="ECO:0000256" key="3">
    <source>
        <dbReference type="ARBA" id="ARBA00022763"/>
    </source>
</evidence>
<dbReference type="CDD" id="cd00056">
    <property type="entry name" value="ENDO3c"/>
    <property type="match status" value="1"/>
</dbReference>
<dbReference type="InterPro" id="IPR023170">
    <property type="entry name" value="HhH_base_excis_C"/>
</dbReference>
<keyword evidence="4" id="KW-0378">Hydrolase</keyword>
<dbReference type="GO" id="GO:0006284">
    <property type="term" value="P:base-excision repair"/>
    <property type="evidence" value="ECO:0007669"/>
    <property type="project" value="InterPro"/>
</dbReference>
<dbReference type="EC" id="4.2.99.18" evidence="2"/>
<dbReference type="GO" id="GO:0008534">
    <property type="term" value="F:oxidized purine nucleobase lesion DNA N-glycosylase activity"/>
    <property type="evidence" value="ECO:0007669"/>
    <property type="project" value="InterPro"/>
</dbReference>
<dbReference type="Gene3D" id="1.10.340.30">
    <property type="entry name" value="Hypothetical protein, domain 2"/>
    <property type="match status" value="1"/>
</dbReference>
<dbReference type="Proteomes" id="UP000280960">
    <property type="component" value="Chromosome"/>
</dbReference>
<dbReference type="Pfam" id="PF07934">
    <property type="entry name" value="OGG_N"/>
    <property type="match status" value="1"/>
</dbReference>
<dbReference type="GO" id="GO:0006289">
    <property type="term" value="P:nucleotide-excision repair"/>
    <property type="evidence" value="ECO:0007669"/>
    <property type="project" value="InterPro"/>
</dbReference>
<dbReference type="SUPFAM" id="SSF48150">
    <property type="entry name" value="DNA-glycosylase"/>
    <property type="match status" value="1"/>
</dbReference>
<protein>
    <recommendedName>
        <fullName evidence="2">DNA-(apurinic or apyrimidinic site) lyase</fullName>
        <ecNumber evidence="2">4.2.99.18</ecNumber>
    </recommendedName>
</protein>
<organism evidence="11 12">
    <name type="scientific">Biomaibacter acetigenes</name>
    <dbReference type="NCBI Taxonomy" id="2316383"/>
    <lineage>
        <taxon>Bacteria</taxon>
        <taxon>Bacillati</taxon>
        <taxon>Bacillota</taxon>
        <taxon>Clostridia</taxon>
        <taxon>Thermosediminibacterales</taxon>
        <taxon>Tepidanaerobacteraceae</taxon>
        <taxon>Biomaibacter</taxon>
    </lineage>
</organism>
<keyword evidence="12" id="KW-1185">Reference proteome</keyword>
<keyword evidence="6" id="KW-0456">Lyase</keyword>
<evidence type="ECO:0000313" key="11">
    <source>
        <dbReference type="EMBL" id="AYO29890.1"/>
    </source>
</evidence>
<dbReference type="RefSeq" id="WP_122014214.1">
    <property type="nucleotide sequence ID" value="NZ_CP033169.1"/>
</dbReference>
<dbReference type="AlphaFoldDB" id="A0A3G2R364"/>
<feature type="domain" description="HhH-GPD" evidence="10">
    <location>
        <begin position="117"/>
        <end position="280"/>
    </location>
</feature>
<keyword evidence="7" id="KW-0511">Multifunctional enzyme</keyword>
<evidence type="ECO:0000256" key="4">
    <source>
        <dbReference type="ARBA" id="ARBA00022801"/>
    </source>
</evidence>
<gene>
    <name evidence="11" type="ORF">D2962_04065</name>
</gene>
<evidence type="ECO:0000256" key="7">
    <source>
        <dbReference type="ARBA" id="ARBA00023268"/>
    </source>
</evidence>
<reference evidence="11 12" key="1">
    <citation type="submission" date="2018-10" db="EMBL/GenBank/DDBJ databases">
        <authorList>
            <person name="Zhang X."/>
        </authorList>
    </citation>
    <scope>NUCLEOTIDE SEQUENCE [LARGE SCALE GENOMIC DNA]</scope>
    <source>
        <strain evidence="11 12">SK-G1</strain>
    </source>
</reference>
<evidence type="ECO:0000259" key="10">
    <source>
        <dbReference type="SMART" id="SM00478"/>
    </source>
</evidence>
<comment type="similarity">
    <text evidence="1">Belongs to the type-1 OGG1 family.</text>
</comment>
<sequence>MAFIIDNIHPFNLEIVADGGQAFRWDRQQDDSYIGVVGRHVMRVYQQDDFIKVIAGSSLNDKNISTLIWDYFDLERDYASIENRLCRFEELKPAVKYCSGNRILHQDPWETTVSFIISANNSIHNIKKTIARICEFYGEPLEYQGKTYYTFPSPEVLARVPEEELRKTRCGFRAKYIAKTARMVAGGEIDLYGLHKLPTQEAREQLMRFPGVGRKVADCILLFSMRKFDAFPVDVWIKRVLEHLYFDGREMPVNKLRELAEKRFGDLAGFAQQYLFHYTRTFWGNKKIFNIV</sequence>
<dbReference type="InterPro" id="IPR012904">
    <property type="entry name" value="OGG_N"/>
</dbReference>
<keyword evidence="3" id="KW-0227">DNA damage</keyword>
<dbReference type="EMBL" id="CP033169">
    <property type="protein sequence ID" value="AYO29890.1"/>
    <property type="molecule type" value="Genomic_DNA"/>
</dbReference>
<evidence type="ECO:0000256" key="5">
    <source>
        <dbReference type="ARBA" id="ARBA00023204"/>
    </source>
</evidence>
<dbReference type="Gene3D" id="3.30.310.260">
    <property type="match status" value="1"/>
</dbReference>
<dbReference type="InterPro" id="IPR003265">
    <property type="entry name" value="HhH-GPD_domain"/>
</dbReference>
<evidence type="ECO:0000256" key="8">
    <source>
        <dbReference type="ARBA" id="ARBA00023295"/>
    </source>
</evidence>
<dbReference type="Pfam" id="PF00730">
    <property type="entry name" value="HhH-GPD"/>
    <property type="match status" value="1"/>
</dbReference>
<accession>A0A3G2R364</accession>
<evidence type="ECO:0000256" key="1">
    <source>
        <dbReference type="ARBA" id="ARBA00010679"/>
    </source>
</evidence>
<dbReference type="GO" id="GO:0140078">
    <property type="term" value="F:class I DNA-(apurinic or apyrimidinic site) endonuclease activity"/>
    <property type="evidence" value="ECO:0007669"/>
    <property type="project" value="UniProtKB-EC"/>
</dbReference>
<dbReference type="PANTHER" id="PTHR10242:SF2">
    <property type="entry name" value="N-GLYCOSYLASE_DNA LYASE"/>
    <property type="match status" value="1"/>
</dbReference>
<proteinExistence type="inferred from homology"/>
<evidence type="ECO:0000256" key="6">
    <source>
        <dbReference type="ARBA" id="ARBA00023239"/>
    </source>
</evidence>
<dbReference type="KEGG" id="bacg:D2962_04065"/>